<dbReference type="InterPro" id="IPR011032">
    <property type="entry name" value="GroES-like_sf"/>
</dbReference>
<dbReference type="Gene3D" id="3.90.180.10">
    <property type="entry name" value="Medium-chain alcohol dehydrogenases, catalytic domain"/>
    <property type="match status" value="1"/>
</dbReference>
<accession>A0A132N5J2</accession>
<evidence type="ECO:0000259" key="1">
    <source>
        <dbReference type="SMART" id="SM00829"/>
    </source>
</evidence>
<dbReference type="PANTHER" id="PTHR43677:SF1">
    <property type="entry name" value="ACRYLYL-COA REDUCTASE ACUI-RELATED"/>
    <property type="match status" value="1"/>
</dbReference>
<dbReference type="RefSeq" id="WP_066203638.1">
    <property type="nucleotide sequence ID" value="NZ_CBCSAS010000032.1"/>
</dbReference>
<dbReference type="STRING" id="1484.SA87_03735"/>
<dbReference type="SUPFAM" id="SSF50129">
    <property type="entry name" value="GroES-like"/>
    <property type="match status" value="1"/>
</dbReference>
<dbReference type="Pfam" id="PF00107">
    <property type="entry name" value="ADH_zinc_N"/>
    <property type="match status" value="1"/>
</dbReference>
<dbReference type="Proteomes" id="UP000243024">
    <property type="component" value="Unassembled WGS sequence"/>
</dbReference>
<dbReference type="Pfam" id="PF08240">
    <property type="entry name" value="ADH_N"/>
    <property type="match status" value="1"/>
</dbReference>
<dbReference type="SUPFAM" id="SSF51735">
    <property type="entry name" value="NAD(P)-binding Rossmann-fold domains"/>
    <property type="match status" value="1"/>
</dbReference>
<dbReference type="GO" id="GO:0043957">
    <property type="term" value="F:acryloyl-CoA reductase (NADPH) activity"/>
    <property type="evidence" value="ECO:0007669"/>
    <property type="project" value="TreeGrafter"/>
</dbReference>
<sequence>MEQRFRALVVERTADGGVAAAVRERTTDDLPEGELLVRVAYSSVNYKDGLAIRPDGKILTRYPMVPGIDLAGVVVASEDDRFRPGDRILATGYGLGVSHEGGFSEWARLPADWAVPLPEGMTLKEGMALGTAGFTAALSVHRLLEWGLTPERGPVLVTGATGGVGSMAVAILARLGFTVVASTGKTEAHDFLRRLGASEVLDREAVAAESRKALEKERWAAAVDPVGGRTTPSVLKAIRYGGAIALSGLAGGSALETTVFPFILRGVSLLGIDSVYCPMSLREELWRRLAGPWKPPELLAMTREVGLDGLIDALEAILRGAVQGRIVVRLGGEEPT</sequence>
<feature type="domain" description="Enoyl reductase (ER)" evidence="1">
    <location>
        <begin position="17"/>
        <end position="328"/>
    </location>
</feature>
<dbReference type="OrthoDB" id="9782155at2"/>
<keyword evidence="3" id="KW-1185">Reference proteome</keyword>
<dbReference type="InterPro" id="IPR013154">
    <property type="entry name" value="ADH-like_N"/>
</dbReference>
<dbReference type="PANTHER" id="PTHR43677">
    <property type="entry name" value="SHORT-CHAIN DEHYDROGENASE/REDUCTASE"/>
    <property type="match status" value="1"/>
</dbReference>
<dbReference type="InterPro" id="IPR020843">
    <property type="entry name" value="ER"/>
</dbReference>
<reference evidence="2 3" key="1">
    <citation type="submission" date="2015-09" db="EMBL/GenBank/DDBJ databases">
        <title>Draft genome sequence of Hydrogenibacillus schlegelii DSM 2000.</title>
        <authorList>
            <person name="Hemp J."/>
        </authorList>
    </citation>
    <scope>NUCLEOTIDE SEQUENCE [LARGE SCALE GENOMIC DNA]</scope>
    <source>
        <strain evidence="2 3">MA 48</strain>
    </source>
</reference>
<organism evidence="2 3">
    <name type="scientific">Hydrogenibacillus schlegelii</name>
    <name type="common">Bacillus schlegelii</name>
    <dbReference type="NCBI Taxonomy" id="1484"/>
    <lineage>
        <taxon>Bacteria</taxon>
        <taxon>Bacillati</taxon>
        <taxon>Bacillota</taxon>
        <taxon>Bacilli</taxon>
        <taxon>Bacillales</taxon>
        <taxon>Bacillales Family X. Incertae Sedis</taxon>
        <taxon>Hydrogenibacillus</taxon>
    </lineage>
</organism>
<proteinExistence type="predicted"/>
<dbReference type="InterPro" id="IPR036291">
    <property type="entry name" value="NAD(P)-bd_dom_sf"/>
</dbReference>
<dbReference type="SMART" id="SM00829">
    <property type="entry name" value="PKS_ER"/>
    <property type="match status" value="1"/>
</dbReference>
<dbReference type="Gene3D" id="3.40.50.720">
    <property type="entry name" value="NAD(P)-binding Rossmann-like Domain"/>
    <property type="match status" value="1"/>
</dbReference>
<dbReference type="InterPro" id="IPR013149">
    <property type="entry name" value="ADH-like_C"/>
</dbReference>
<gene>
    <name evidence="2" type="ORF">SA87_03735</name>
</gene>
<dbReference type="InterPro" id="IPR051397">
    <property type="entry name" value="Zn-ADH-like_protein"/>
</dbReference>
<dbReference type="AlphaFoldDB" id="A0A132N5J2"/>
<dbReference type="EMBL" id="JXBB01000063">
    <property type="protein sequence ID" value="OAR03362.1"/>
    <property type="molecule type" value="Genomic_DNA"/>
</dbReference>
<evidence type="ECO:0000313" key="2">
    <source>
        <dbReference type="EMBL" id="OAR03362.1"/>
    </source>
</evidence>
<evidence type="ECO:0000313" key="3">
    <source>
        <dbReference type="Proteomes" id="UP000243024"/>
    </source>
</evidence>
<dbReference type="InterPro" id="IPR014188">
    <property type="entry name" value="Acrylyl-CoA_reductase_AcuI"/>
</dbReference>
<name>A0A132N5J2_HYDSH</name>
<comment type="caution">
    <text evidence="2">The sequence shown here is derived from an EMBL/GenBank/DDBJ whole genome shotgun (WGS) entry which is preliminary data.</text>
</comment>
<protein>
    <submittedName>
        <fullName evidence="2">Quinone oxidoreductase</fullName>
    </submittedName>
</protein>
<dbReference type="NCBIfam" id="TIGR02823">
    <property type="entry name" value="oxido_YhdH"/>
    <property type="match status" value="1"/>
</dbReference>